<evidence type="ECO:0000259" key="2">
    <source>
        <dbReference type="Pfam" id="PF19291"/>
    </source>
</evidence>
<dbReference type="Pfam" id="PF19291">
    <property type="entry name" value="TREH_N"/>
    <property type="match status" value="1"/>
</dbReference>
<feature type="domain" description="GH15-like" evidence="1">
    <location>
        <begin position="241"/>
        <end position="576"/>
    </location>
</feature>
<dbReference type="EMBL" id="JACCAE010000001">
    <property type="protein sequence ID" value="NYF98124.1"/>
    <property type="molecule type" value="Genomic_DNA"/>
</dbReference>
<dbReference type="InterPro" id="IPR012341">
    <property type="entry name" value="6hp_glycosidase-like_sf"/>
</dbReference>
<comment type="caution">
    <text evidence="3">The sequence shown here is derived from an EMBL/GenBank/DDBJ whole genome shotgun (WGS) entry which is preliminary data.</text>
</comment>
<sequence length="595" mass="64776">MQAPDEGGCAPHVLRQYAMLADGERAALLGPHGHVAWLCAPAWHSDAVFSTLVGGRGCYSITPTGRHVWGGYYEEGSLIWRSRWTTTNGFVECREALAFPGERDRLVLMRQVVALEGDADVEVRLDARAGFGVEPMGDLTQGDGSWTATTGPLRLRWSGAGDQAQQNDDGELTLDLHLPQGEHRDFVLELSTEDLPDQPPEPDALWEATAYAWAQEVPDVAESATSGEARHAYAVLRGMTSSSGGMVAAATTSLPERADQGRDYDYRYVWIRDQALTGQAIAAAGPHPLLDDAVRFVAARVLEHGARLAPAYTIDGDPVPDQRQLDLPGYPGGNDVIGNHVNAQFQLDVFGEVLLLLAAAAGHDRLDAEGWRAARAAVDAIAERWHESEAGFWELDPHQWTESRLICVAGLRAIAAAGAPTSSTGGWMALADTILADTATTCTHESGRWQRAPDDPGVDAALLLPALRGGISADDPRTEATLSALLDELADDHHLYRFRQQPGPLADAEGSFLMCGFLMAMALQQQGRQVEAYRWFERNRAACGPPGLYSEEYDIHQRQLRGNLPQAFVHAVMFEASIRLPDRPQYPRPDADTRN</sequence>
<dbReference type="InterPro" id="IPR011613">
    <property type="entry name" value="GH15-like"/>
</dbReference>
<dbReference type="Gene3D" id="1.50.10.10">
    <property type="match status" value="1"/>
</dbReference>
<dbReference type="GO" id="GO:0015927">
    <property type="term" value="F:trehalase activity"/>
    <property type="evidence" value="ECO:0007669"/>
    <property type="project" value="TreeGrafter"/>
</dbReference>
<reference evidence="3 4" key="1">
    <citation type="submission" date="2020-07" db="EMBL/GenBank/DDBJ databases">
        <title>Sequencing the genomes of 1000 actinobacteria strains.</title>
        <authorList>
            <person name="Klenk H.-P."/>
        </authorList>
    </citation>
    <scope>NUCLEOTIDE SEQUENCE [LARGE SCALE GENOMIC DNA]</scope>
    <source>
        <strain evidence="3 4">DSM 26154</strain>
    </source>
</reference>
<accession>A0A852VV13</accession>
<dbReference type="GO" id="GO:0005993">
    <property type="term" value="P:trehalose catabolic process"/>
    <property type="evidence" value="ECO:0007669"/>
    <property type="project" value="TreeGrafter"/>
</dbReference>
<evidence type="ECO:0000259" key="1">
    <source>
        <dbReference type="Pfam" id="PF00723"/>
    </source>
</evidence>
<gene>
    <name evidence="3" type="ORF">BJY20_001516</name>
</gene>
<dbReference type="Proteomes" id="UP000554054">
    <property type="component" value="Unassembled WGS sequence"/>
</dbReference>
<dbReference type="InterPro" id="IPR008928">
    <property type="entry name" value="6-hairpin_glycosidase_sf"/>
</dbReference>
<name>A0A852VV13_9MICO</name>
<dbReference type="RefSeq" id="WP_185990973.1">
    <property type="nucleotide sequence ID" value="NZ_JACCAE010000001.1"/>
</dbReference>
<evidence type="ECO:0000313" key="3">
    <source>
        <dbReference type="EMBL" id="NYF98124.1"/>
    </source>
</evidence>
<organism evidence="3 4">
    <name type="scientific">Janibacter cremeus</name>
    <dbReference type="NCBI Taxonomy" id="1285192"/>
    <lineage>
        <taxon>Bacteria</taxon>
        <taxon>Bacillati</taxon>
        <taxon>Actinomycetota</taxon>
        <taxon>Actinomycetes</taxon>
        <taxon>Micrococcales</taxon>
        <taxon>Intrasporangiaceae</taxon>
        <taxon>Janibacter</taxon>
    </lineage>
</organism>
<proteinExistence type="predicted"/>
<protein>
    <submittedName>
        <fullName evidence="3">GH15 family glucan-1,4-alpha-glucosidase</fullName>
    </submittedName>
</protein>
<feature type="domain" description="Trehalase-like N-terminal" evidence="2">
    <location>
        <begin position="12"/>
        <end position="168"/>
    </location>
</feature>
<keyword evidence="4" id="KW-1185">Reference proteome</keyword>
<dbReference type="PANTHER" id="PTHR31616">
    <property type="entry name" value="TREHALASE"/>
    <property type="match status" value="1"/>
</dbReference>
<dbReference type="AlphaFoldDB" id="A0A852VV13"/>
<dbReference type="SUPFAM" id="SSF48208">
    <property type="entry name" value="Six-hairpin glycosidases"/>
    <property type="match status" value="1"/>
</dbReference>
<dbReference type="Pfam" id="PF00723">
    <property type="entry name" value="Glyco_hydro_15"/>
    <property type="match status" value="1"/>
</dbReference>
<dbReference type="PANTHER" id="PTHR31616:SF10">
    <property type="entry name" value="TREHALASE"/>
    <property type="match status" value="1"/>
</dbReference>
<dbReference type="InterPro" id="IPR045582">
    <property type="entry name" value="Trehalase-like_N"/>
</dbReference>
<evidence type="ECO:0000313" key="4">
    <source>
        <dbReference type="Proteomes" id="UP000554054"/>
    </source>
</evidence>